<sequence length="108" mass="12521">MSGETLPGWFWFIYYLFLIVTLFGSSISIWKKKNVGLSVFTVFITILTPLLFLPFSIGRTRGNEFEHLISQTLQADMFAILCLLGFSLIIFWWVFFIITLKNPTKISN</sequence>
<proteinExistence type="predicted"/>
<evidence type="ECO:0000313" key="3">
    <source>
        <dbReference type="Proteomes" id="UP000663981"/>
    </source>
</evidence>
<keyword evidence="1" id="KW-0812">Transmembrane</keyword>
<comment type="caution">
    <text evidence="2">The sequence shown here is derived from an EMBL/GenBank/DDBJ whole genome shotgun (WGS) entry which is preliminary data.</text>
</comment>
<protein>
    <submittedName>
        <fullName evidence="2">Uncharacterized protein</fullName>
    </submittedName>
</protein>
<accession>A0ABS3MW14</accession>
<feature type="transmembrane region" description="Helical" evidence="1">
    <location>
        <begin position="12"/>
        <end position="30"/>
    </location>
</feature>
<dbReference type="RefSeq" id="WP_207974799.1">
    <property type="nucleotide sequence ID" value="NZ_JAGDEL010000001.1"/>
</dbReference>
<dbReference type="Proteomes" id="UP000663981">
    <property type="component" value="Unassembled WGS sequence"/>
</dbReference>
<evidence type="ECO:0000313" key="2">
    <source>
        <dbReference type="EMBL" id="MBO1510118.1"/>
    </source>
</evidence>
<gene>
    <name evidence="2" type="ORF">I7822_00220</name>
</gene>
<keyword evidence="1" id="KW-1133">Transmembrane helix</keyword>
<evidence type="ECO:0000256" key="1">
    <source>
        <dbReference type="SAM" id="Phobius"/>
    </source>
</evidence>
<feature type="transmembrane region" description="Helical" evidence="1">
    <location>
        <begin position="77"/>
        <end position="100"/>
    </location>
</feature>
<organism evidence="2 3">
    <name type="scientific">Metabacillus bambusae</name>
    <dbReference type="NCBI Taxonomy" id="2795218"/>
    <lineage>
        <taxon>Bacteria</taxon>
        <taxon>Bacillati</taxon>
        <taxon>Bacillota</taxon>
        <taxon>Bacilli</taxon>
        <taxon>Bacillales</taxon>
        <taxon>Bacillaceae</taxon>
        <taxon>Metabacillus</taxon>
    </lineage>
</organism>
<dbReference type="EMBL" id="JAGDEL010000001">
    <property type="protein sequence ID" value="MBO1510118.1"/>
    <property type="molecule type" value="Genomic_DNA"/>
</dbReference>
<reference evidence="2 3" key="1">
    <citation type="submission" date="2021-03" db="EMBL/GenBank/DDBJ databases">
        <title>Whole genome sequence of Metabacillus bambusae BG109.</title>
        <authorList>
            <person name="Jeong J.W."/>
        </authorList>
    </citation>
    <scope>NUCLEOTIDE SEQUENCE [LARGE SCALE GENOMIC DNA]</scope>
    <source>
        <strain evidence="2 3">BG109</strain>
    </source>
</reference>
<name>A0ABS3MW14_9BACI</name>
<keyword evidence="3" id="KW-1185">Reference proteome</keyword>
<keyword evidence="1" id="KW-0472">Membrane</keyword>
<feature type="transmembrane region" description="Helical" evidence="1">
    <location>
        <begin position="37"/>
        <end position="57"/>
    </location>
</feature>